<dbReference type="EMBL" id="JAGIZQ010000005">
    <property type="protein sequence ID" value="KAH6628894.1"/>
    <property type="molecule type" value="Genomic_DNA"/>
</dbReference>
<evidence type="ECO:0000313" key="2">
    <source>
        <dbReference type="Proteomes" id="UP000724584"/>
    </source>
</evidence>
<accession>A0ACB7P6R4</accession>
<organism evidence="1 2">
    <name type="scientific">Chaetomium tenue</name>
    <dbReference type="NCBI Taxonomy" id="1854479"/>
    <lineage>
        <taxon>Eukaryota</taxon>
        <taxon>Fungi</taxon>
        <taxon>Dikarya</taxon>
        <taxon>Ascomycota</taxon>
        <taxon>Pezizomycotina</taxon>
        <taxon>Sordariomycetes</taxon>
        <taxon>Sordariomycetidae</taxon>
        <taxon>Sordariales</taxon>
        <taxon>Chaetomiaceae</taxon>
        <taxon>Chaetomium</taxon>
    </lineage>
</organism>
<protein>
    <submittedName>
        <fullName evidence="1">Uncharacterized protein</fullName>
    </submittedName>
</protein>
<evidence type="ECO:0000313" key="1">
    <source>
        <dbReference type="EMBL" id="KAH6628894.1"/>
    </source>
</evidence>
<name>A0ACB7P6R4_9PEZI</name>
<reference evidence="1 2" key="1">
    <citation type="journal article" date="2021" name="Nat. Commun.">
        <title>Genetic determinants of endophytism in the Arabidopsis root mycobiome.</title>
        <authorList>
            <person name="Mesny F."/>
            <person name="Miyauchi S."/>
            <person name="Thiergart T."/>
            <person name="Pickel B."/>
            <person name="Atanasova L."/>
            <person name="Karlsson M."/>
            <person name="Huettel B."/>
            <person name="Barry K.W."/>
            <person name="Haridas S."/>
            <person name="Chen C."/>
            <person name="Bauer D."/>
            <person name="Andreopoulos W."/>
            <person name="Pangilinan J."/>
            <person name="LaButti K."/>
            <person name="Riley R."/>
            <person name="Lipzen A."/>
            <person name="Clum A."/>
            <person name="Drula E."/>
            <person name="Henrissat B."/>
            <person name="Kohler A."/>
            <person name="Grigoriev I.V."/>
            <person name="Martin F.M."/>
            <person name="Hacquard S."/>
        </authorList>
    </citation>
    <scope>NUCLEOTIDE SEQUENCE [LARGE SCALE GENOMIC DNA]</scope>
    <source>
        <strain evidence="1 2">MPI-SDFR-AT-0079</strain>
    </source>
</reference>
<gene>
    <name evidence="1" type="ORF">F5144DRAFT_594797</name>
</gene>
<keyword evidence="2" id="KW-1185">Reference proteome</keyword>
<proteinExistence type="predicted"/>
<dbReference type="Proteomes" id="UP000724584">
    <property type="component" value="Unassembled WGS sequence"/>
</dbReference>
<comment type="caution">
    <text evidence="1">The sequence shown here is derived from an EMBL/GenBank/DDBJ whole genome shotgun (WGS) entry which is preliminary data.</text>
</comment>
<sequence length="231" mass="24355">MSDNNTNTGPDTQAAQSSFGPPIRYITTHDPTTGKSVFTTALPTEVPGSSMPGFAIFDAYKTLTSPVSLNDEADLVALQPQPPSTSSSQPPPPGTTTTTPSSLPNPNNTTTTTTPTSPNSNPPSPEPAIWFPTSHPHTQTLLRYCDWAPGASSPFHRTETLDMGVVVAGQMEVRLDSGEARTLRVGDSIIQRGTMHAWRNVSAGEWARVVVFLVGVEEVKVGGVKVGGAMG</sequence>